<protein>
    <submittedName>
        <fullName evidence="2">Uncharacterized protein</fullName>
    </submittedName>
</protein>
<name>A0ABR2JEC6_9EUKA</name>
<dbReference type="Proteomes" id="UP001470230">
    <property type="component" value="Unassembled WGS sequence"/>
</dbReference>
<reference evidence="2 3" key="1">
    <citation type="submission" date="2024-04" db="EMBL/GenBank/DDBJ databases">
        <title>Tritrichomonas musculus Genome.</title>
        <authorList>
            <person name="Alves-Ferreira E."/>
            <person name="Grigg M."/>
            <person name="Lorenzi H."/>
            <person name="Galac M."/>
        </authorList>
    </citation>
    <scope>NUCLEOTIDE SEQUENCE [LARGE SCALE GENOMIC DNA]</scope>
    <source>
        <strain evidence="2 3">EAF2021</strain>
    </source>
</reference>
<proteinExistence type="predicted"/>
<feature type="compositionally biased region" description="Polar residues" evidence="1">
    <location>
        <begin position="112"/>
        <end position="125"/>
    </location>
</feature>
<gene>
    <name evidence="2" type="ORF">M9Y10_006120</name>
</gene>
<comment type="caution">
    <text evidence="2">The sequence shown here is derived from an EMBL/GenBank/DDBJ whole genome shotgun (WGS) entry which is preliminary data.</text>
</comment>
<feature type="region of interest" description="Disordered" evidence="1">
    <location>
        <begin position="103"/>
        <end position="125"/>
    </location>
</feature>
<evidence type="ECO:0000313" key="3">
    <source>
        <dbReference type="Proteomes" id="UP001470230"/>
    </source>
</evidence>
<accession>A0ABR2JEC6</accession>
<evidence type="ECO:0000256" key="1">
    <source>
        <dbReference type="SAM" id="MobiDB-lite"/>
    </source>
</evidence>
<keyword evidence="3" id="KW-1185">Reference proteome</keyword>
<sequence length="237" mass="26585">MPWGSILVVGSKENPFSITNHYALKGGKIFPPFKQKKNDRTNDYQKYNIGGHGPCVDNSQSFSPCSPPPLKANASTHLLEIETSITSSFSHDQLSSTQEPQLFDDLHDTSNSDESSCPFSPESTSDFVDYTQEMPLFDDMYTNSFDDPDYPFFSDDLHDSSNTEFPPSGEFSCPLPLDSTRDPVDLHEPQNNRVSTGPSYRHREALDTMIFDKQSDCANSTRCSCSFQENLDNNNFS</sequence>
<dbReference type="EMBL" id="JAPFFF010000012">
    <property type="protein sequence ID" value="KAK8875942.1"/>
    <property type="molecule type" value="Genomic_DNA"/>
</dbReference>
<evidence type="ECO:0000313" key="2">
    <source>
        <dbReference type="EMBL" id="KAK8875942.1"/>
    </source>
</evidence>
<organism evidence="2 3">
    <name type="scientific">Tritrichomonas musculus</name>
    <dbReference type="NCBI Taxonomy" id="1915356"/>
    <lineage>
        <taxon>Eukaryota</taxon>
        <taxon>Metamonada</taxon>
        <taxon>Parabasalia</taxon>
        <taxon>Tritrichomonadida</taxon>
        <taxon>Tritrichomonadidae</taxon>
        <taxon>Tritrichomonas</taxon>
    </lineage>
</organism>